<reference evidence="3 4" key="2">
    <citation type="submission" date="2024-05" db="EMBL/GenBank/DDBJ databases">
        <authorList>
            <person name="Chen Y."/>
            <person name="Shah S."/>
            <person name="Dougan E. K."/>
            <person name="Thang M."/>
            <person name="Chan C."/>
        </authorList>
    </citation>
    <scope>NUCLEOTIDE SEQUENCE [LARGE SCALE GENOMIC DNA]</scope>
</reference>
<accession>A0A9P1GJV1</accession>
<keyword evidence="1" id="KW-0812">Transmembrane</keyword>
<protein>
    <submittedName>
        <fullName evidence="3">Protein URA2</fullName>
    </submittedName>
</protein>
<proteinExistence type="predicted"/>
<evidence type="ECO:0000313" key="4">
    <source>
        <dbReference type="Proteomes" id="UP001152797"/>
    </source>
</evidence>
<reference evidence="2" key="1">
    <citation type="submission" date="2022-10" db="EMBL/GenBank/DDBJ databases">
        <authorList>
            <person name="Chen Y."/>
            <person name="Dougan E. K."/>
            <person name="Chan C."/>
            <person name="Rhodes N."/>
            <person name="Thang M."/>
        </authorList>
    </citation>
    <scope>NUCLEOTIDE SEQUENCE</scope>
</reference>
<dbReference type="EMBL" id="CAMXCT020006591">
    <property type="protein sequence ID" value="CAL1169946.1"/>
    <property type="molecule type" value="Genomic_DNA"/>
</dbReference>
<sequence>MLPLIRKPQGLTYRLASDFVVPGGAAGRLSATRTIRTAQTDRLGVNPGRGSSATAVRAFDGAAWESSSSSSALDLPIGMAETVVGLAALYAIMSMAEYVYHRYFQHLGLNKVGAVRTVRKTFKLNTFQGDGHVEHHRETLDDMTLDVEPGRELVLDIDPFRGAGAGDQLQYQLPMAWYFEDVYWRLSVGFPYAYFPGWSAQVIVPVVVSAMLFHALLWNALHPHMHGLPDVPLEVGAPSWVLKAFRDSALFNFLRENHAGHHRAVGSHGNYNVCCPGVDQIVGTNVDPVTGVPQPKPVPDWVAPLCLLAITPLMPAMVLLCLVVLVTYPPLPRATAK</sequence>
<dbReference type="Proteomes" id="UP001152797">
    <property type="component" value="Unassembled WGS sequence"/>
</dbReference>
<comment type="caution">
    <text evidence="2">The sequence shown here is derived from an EMBL/GenBank/DDBJ whole genome shotgun (WGS) entry which is preliminary data.</text>
</comment>
<dbReference type="AlphaFoldDB" id="A0A9P1GJV1"/>
<keyword evidence="1" id="KW-0472">Membrane</keyword>
<keyword evidence="1" id="KW-1133">Transmembrane helix</keyword>
<dbReference type="EMBL" id="CAMXCT030006591">
    <property type="protein sequence ID" value="CAL4803883.1"/>
    <property type="molecule type" value="Genomic_DNA"/>
</dbReference>
<dbReference type="OrthoDB" id="415688at2759"/>
<keyword evidence="4" id="KW-1185">Reference proteome</keyword>
<evidence type="ECO:0000313" key="3">
    <source>
        <dbReference type="EMBL" id="CAL4803883.1"/>
    </source>
</evidence>
<evidence type="ECO:0000256" key="1">
    <source>
        <dbReference type="SAM" id="Phobius"/>
    </source>
</evidence>
<evidence type="ECO:0000313" key="2">
    <source>
        <dbReference type="EMBL" id="CAI4016571.1"/>
    </source>
</evidence>
<name>A0A9P1GJV1_9DINO</name>
<feature type="transmembrane region" description="Helical" evidence="1">
    <location>
        <begin position="202"/>
        <end position="221"/>
    </location>
</feature>
<feature type="transmembrane region" description="Helical" evidence="1">
    <location>
        <begin position="301"/>
        <end position="328"/>
    </location>
</feature>
<dbReference type="EMBL" id="CAMXCT010006591">
    <property type="protein sequence ID" value="CAI4016571.1"/>
    <property type="molecule type" value="Genomic_DNA"/>
</dbReference>
<gene>
    <name evidence="2" type="ORF">C1SCF055_LOCUS41300</name>
</gene>
<organism evidence="2">
    <name type="scientific">Cladocopium goreaui</name>
    <dbReference type="NCBI Taxonomy" id="2562237"/>
    <lineage>
        <taxon>Eukaryota</taxon>
        <taxon>Sar</taxon>
        <taxon>Alveolata</taxon>
        <taxon>Dinophyceae</taxon>
        <taxon>Suessiales</taxon>
        <taxon>Symbiodiniaceae</taxon>
        <taxon>Cladocopium</taxon>
    </lineage>
</organism>